<dbReference type="RefSeq" id="WP_331791082.1">
    <property type="nucleotide sequence ID" value="NZ_BAAAUO010000004.1"/>
</dbReference>
<feature type="domain" description="SnoaL-like" evidence="1">
    <location>
        <begin position="16"/>
        <end position="117"/>
    </location>
</feature>
<dbReference type="InterPro" id="IPR037401">
    <property type="entry name" value="SnoaL-like"/>
</dbReference>
<dbReference type="InterPro" id="IPR032710">
    <property type="entry name" value="NTF2-like_dom_sf"/>
</dbReference>
<dbReference type="EMBL" id="JAZHOV010000003">
    <property type="protein sequence ID" value="MEF2254552.1"/>
    <property type="molecule type" value="Genomic_DNA"/>
</dbReference>
<proteinExistence type="predicted"/>
<accession>A0ABU7V4D8</accession>
<name>A0ABU7V4D8_9MICO</name>
<organism evidence="2 3">
    <name type="scientific">Microbacterium schleiferi</name>
    <dbReference type="NCBI Taxonomy" id="69362"/>
    <lineage>
        <taxon>Bacteria</taxon>
        <taxon>Bacillati</taxon>
        <taxon>Actinomycetota</taxon>
        <taxon>Actinomycetes</taxon>
        <taxon>Micrococcales</taxon>
        <taxon>Microbacteriaceae</taxon>
        <taxon>Microbacterium</taxon>
    </lineage>
</organism>
<evidence type="ECO:0000313" key="3">
    <source>
        <dbReference type="Proteomes" id="UP001351900"/>
    </source>
</evidence>
<comment type="caution">
    <text evidence="2">The sequence shown here is derived from an EMBL/GenBank/DDBJ whole genome shotgun (WGS) entry which is preliminary data.</text>
</comment>
<dbReference type="SUPFAM" id="SSF54427">
    <property type="entry name" value="NTF2-like"/>
    <property type="match status" value="1"/>
</dbReference>
<dbReference type="Proteomes" id="UP001351900">
    <property type="component" value="Unassembled WGS sequence"/>
</dbReference>
<reference evidence="2 3" key="1">
    <citation type="submission" date="2024-01" db="EMBL/GenBank/DDBJ databases">
        <title>the genome sequence of strain Microbacterium schleiferi NBRC 15075.</title>
        <authorList>
            <person name="Ding Y."/>
            <person name="Zhang G."/>
        </authorList>
    </citation>
    <scope>NUCLEOTIDE SEQUENCE [LARGE SCALE GENOMIC DNA]</scope>
    <source>
        <strain evidence="2 3">NBRC 15075</strain>
    </source>
</reference>
<evidence type="ECO:0000259" key="1">
    <source>
        <dbReference type="Pfam" id="PF12680"/>
    </source>
</evidence>
<sequence>MGVHDDETGANVDRLVREYLASLEAAEADRVIALFAPGGIVDSPLYGTMPAAEFYPALFADTASSRLTLRATMTGSTDGRTVVSFWFDFDWTLSTGEPAPFTVVDVAELDEHGLIERLHIVYDTHPIRDAFSDAHDGEN</sequence>
<dbReference type="Gene3D" id="3.10.450.50">
    <property type="match status" value="1"/>
</dbReference>
<keyword evidence="3" id="KW-1185">Reference proteome</keyword>
<gene>
    <name evidence="2" type="ORF">V2V91_05300</name>
</gene>
<evidence type="ECO:0000313" key="2">
    <source>
        <dbReference type="EMBL" id="MEF2254552.1"/>
    </source>
</evidence>
<dbReference type="Pfam" id="PF12680">
    <property type="entry name" value="SnoaL_2"/>
    <property type="match status" value="1"/>
</dbReference>
<protein>
    <submittedName>
        <fullName evidence="2">Nuclear transport factor 2 family protein</fullName>
    </submittedName>
</protein>